<dbReference type="InterPro" id="IPR050982">
    <property type="entry name" value="Auxin_biosynth/cation_transpt"/>
</dbReference>
<dbReference type="PANTHER" id="PTHR43539:SF78">
    <property type="entry name" value="FLAVIN-CONTAINING MONOOXYGENASE"/>
    <property type="match status" value="1"/>
</dbReference>
<dbReference type="Proteomes" id="UP000526125">
    <property type="component" value="Unassembled WGS sequence"/>
</dbReference>
<proteinExistence type="predicted"/>
<comment type="caution">
    <text evidence="2">The sequence shown here is derived from an EMBL/GenBank/DDBJ whole genome shotgun (WGS) entry which is preliminary data.</text>
</comment>
<reference evidence="2 3" key="1">
    <citation type="submission" date="2020-05" db="EMBL/GenBank/DDBJ databases">
        <title>Genome Sequencing of Type Strains.</title>
        <authorList>
            <person name="Lemaire J.F."/>
            <person name="Inderbitzin P."/>
            <person name="Gregorio O.A."/>
            <person name="Collins S.B."/>
            <person name="Wespe N."/>
            <person name="Knight-Connoni V."/>
        </authorList>
    </citation>
    <scope>NUCLEOTIDE SEQUENCE [LARGE SCALE GENOMIC DNA]</scope>
    <source>
        <strain evidence="2 3">LMG 21957</strain>
    </source>
</reference>
<evidence type="ECO:0000313" key="2">
    <source>
        <dbReference type="EMBL" id="NUU73870.1"/>
    </source>
</evidence>
<accession>A0A7Y6ETZ1</accession>
<dbReference type="PRINTS" id="PR00368">
    <property type="entry name" value="FADPNR"/>
</dbReference>
<gene>
    <name evidence="2" type="ORF">HP552_00990</name>
</gene>
<dbReference type="Gene3D" id="3.50.50.60">
    <property type="entry name" value="FAD/NAD(P)-binding domain"/>
    <property type="match status" value="1"/>
</dbReference>
<dbReference type="GO" id="GO:0004497">
    <property type="term" value="F:monooxygenase activity"/>
    <property type="evidence" value="ECO:0007669"/>
    <property type="project" value="TreeGrafter"/>
</dbReference>
<dbReference type="PRINTS" id="PR00469">
    <property type="entry name" value="PNDRDTASEII"/>
</dbReference>
<organism evidence="2 3">
    <name type="scientific">Paenibacillus xylanilyticus</name>
    <dbReference type="NCBI Taxonomy" id="248903"/>
    <lineage>
        <taxon>Bacteria</taxon>
        <taxon>Bacillati</taxon>
        <taxon>Bacillota</taxon>
        <taxon>Bacilli</taxon>
        <taxon>Bacillales</taxon>
        <taxon>Paenibacillaceae</taxon>
        <taxon>Paenibacillus</taxon>
    </lineage>
</organism>
<dbReference type="GO" id="GO:0050660">
    <property type="term" value="F:flavin adenine dinucleotide binding"/>
    <property type="evidence" value="ECO:0007669"/>
    <property type="project" value="TreeGrafter"/>
</dbReference>
<keyword evidence="3" id="KW-1185">Reference proteome</keyword>
<evidence type="ECO:0000313" key="3">
    <source>
        <dbReference type="Proteomes" id="UP000526125"/>
    </source>
</evidence>
<keyword evidence="1" id="KW-0560">Oxidoreductase</keyword>
<protein>
    <submittedName>
        <fullName evidence="2">NAD(P)/FAD-dependent oxidoreductase</fullName>
    </submittedName>
</protein>
<dbReference type="EMBL" id="JABMCB010000102">
    <property type="protein sequence ID" value="NUU73870.1"/>
    <property type="molecule type" value="Genomic_DNA"/>
</dbReference>
<name>A0A7Y6ETZ1_9BACL</name>
<sequence>MTMYDVLVIGAGQAGLATGYYLKQTGLNFMILDSAPSIGDSWRRRYESLHLFTPRMYDGLPGMLLNGDQNGLPSKDEIASYLESYANHMELPIMLKCLIKRLRKKDKHFIVESSNGGIMEARKIIVATGPFQVPNIPPFYKSFSDEIIQLHSSEYLNPEQLRPGNTVVVGGGNSGAQIAVELAKDQNRNNSIYISIAREIAFKPLYIMNRSIFWYFEKLGFLRAKTQSPVGRWLKNQTEQVYGYDLKRLIKSGEVCVAPRALNASGNYITFEDGTQIKVNNIIWATGFRRDDQWIDIHDAFNLHGQIQHTEGVSQVAGLYFVGLPWQSSRGSALLGWVKYDAQKIVSHLNATFN</sequence>
<dbReference type="PANTHER" id="PTHR43539">
    <property type="entry name" value="FLAVIN-BINDING MONOOXYGENASE-LIKE PROTEIN (AFU_ORTHOLOGUE AFUA_4G09220)"/>
    <property type="match status" value="1"/>
</dbReference>
<dbReference type="AlphaFoldDB" id="A0A7Y6ETZ1"/>
<dbReference type="InterPro" id="IPR036188">
    <property type="entry name" value="FAD/NAD-bd_sf"/>
</dbReference>
<evidence type="ECO:0000256" key="1">
    <source>
        <dbReference type="ARBA" id="ARBA00023002"/>
    </source>
</evidence>
<dbReference type="SUPFAM" id="SSF51905">
    <property type="entry name" value="FAD/NAD(P)-binding domain"/>
    <property type="match status" value="2"/>
</dbReference>
<dbReference type="Pfam" id="PF13738">
    <property type="entry name" value="Pyr_redox_3"/>
    <property type="match status" value="1"/>
</dbReference>